<comment type="caution">
    <text evidence="1">The sequence shown here is derived from an EMBL/GenBank/DDBJ whole genome shotgun (WGS) entry which is preliminary data.</text>
</comment>
<proteinExistence type="predicted"/>
<organism evidence="1 2">
    <name type="scientific">Gossypium aridum</name>
    <name type="common">American cotton</name>
    <name type="synonym">Erioxylum aridum</name>
    <dbReference type="NCBI Taxonomy" id="34290"/>
    <lineage>
        <taxon>Eukaryota</taxon>
        <taxon>Viridiplantae</taxon>
        <taxon>Streptophyta</taxon>
        <taxon>Embryophyta</taxon>
        <taxon>Tracheophyta</taxon>
        <taxon>Spermatophyta</taxon>
        <taxon>Magnoliopsida</taxon>
        <taxon>eudicotyledons</taxon>
        <taxon>Gunneridae</taxon>
        <taxon>Pentapetalae</taxon>
        <taxon>rosids</taxon>
        <taxon>malvids</taxon>
        <taxon>Malvales</taxon>
        <taxon>Malvaceae</taxon>
        <taxon>Malvoideae</taxon>
        <taxon>Gossypium</taxon>
    </lineage>
</organism>
<evidence type="ECO:0000313" key="2">
    <source>
        <dbReference type="Proteomes" id="UP000593577"/>
    </source>
</evidence>
<evidence type="ECO:0000313" key="1">
    <source>
        <dbReference type="EMBL" id="MBA0675200.1"/>
    </source>
</evidence>
<protein>
    <submittedName>
        <fullName evidence="1">Uncharacterized protein</fullName>
    </submittedName>
</protein>
<reference evidence="1 2" key="1">
    <citation type="journal article" date="2019" name="Genome Biol. Evol.">
        <title>Insights into the evolution of the New World diploid cottons (Gossypium, subgenus Houzingenia) based on genome sequencing.</title>
        <authorList>
            <person name="Grover C.E."/>
            <person name="Arick M.A. 2nd"/>
            <person name="Thrash A."/>
            <person name="Conover J.L."/>
            <person name="Sanders W.S."/>
            <person name="Peterson D.G."/>
            <person name="Frelichowski J.E."/>
            <person name="Scheffler J.A."/>
            <person name="Scheffler B.E."/>
            <person name="Wendel J.F."/>
        </authorList>
    </citation>
    <scope>NUCLEOTIDE SEQUENCE [LARGE SCALE GENOMIC DNA]</scope>
    <source>
        <strain evidence="1">185</strain>
        <tissue evidence="1">Leaf</tissue>
    </source>
</reference>
<name>A0A7J8WK01_GOSAI</name>
<dbReference type="AlphaFoldDB" id="A0A7J8WK01"/>
<accession>A0A7J8WK01</accession>
<dbReference type="EMBL" id="JABFAA010000001">
    <property type="protein sequence ID" value="MBA0675200.1"/>
    <property type="molecule type" value="Genomic_DNA"/>
</dbReference>
<dbReference type="Proteomes" id="UP000593577">
    <property type="component" value="Unassembled WGS sequence"/>
</dbReference>
<keyword evidence="2" id="KW-1185">Reference proteome</keyword>
<sequence>MTAVVVDLSKPLVTFVGLDSVPFGHTSESCLHSTKKGNTKVVGLMVVKNVVVNLTK</sequence>
<gene>
    <name evidence="1" type="ORF">Goari_016755</name>
</gene>